<reference evidence="4" key="1">
    <citation type="submission" date="2016-11" db="EMBL/GenBank/DDBJ databases">
        <authorList>
            <person name="Varghese N."/>
            <person name="Submissions S."/>
        </authorList>
    </citation>
    <scope>NUCLEOTIDE SEQUENCE [LARGE SCALE GENOMIC DNA]</scope>
    <source>
        <strain evidence="4">DSM 17539</strain>
    </source>
</reference>
<evidence type="ECO:0000313" key="4">
    <source>
        <dbReference type="Proteomes" id="UP000184406"/>
    </source>
</evidence>
<dbReference type="InterPro" id="IPR021729">
    <property type="entry name" value="DUF3298"/>
</dbReference>
<dbReference type="Pfam" id="PF13739">
    <property type="entry name" value="PdaC"/>
    <property type="match status" value="1"/>
</dbReference>
<evidence type="ECO:0000313" key="3">
    <source>
        <dbReference type="EMBL" id="SHE61779.1"/>
    </source>
</evidence>
<dbReference type="RefSeq" id="WP_072860377.1">
    <property type="nucleotide sequence ID" value="NZ_FQUX01000001.1"/>
</dbReference>
<keyword evidence="4" id="KW-1185">Reference proteome</keyword>
<dbReference type="EMBL" id="FQUX01000001">
    <property type="protein sequence ID" value="SHE61779.1"/>
    <property type="molecule type" value="Genomic_DNA"/>
</dbReference>
<dbReference type="InterPro" id="IPR037126">
    <property type="entry name" value="PdaC/RsiV-like_sf"/>
</dbReference>
<evidence type="ECO:0000259" key="1">
    <source>
        <dbReference type="Pfam" id="PF11738"/>
    </source>
</evidence>
<evidence type="ECO:0008006" key="5">
    <source>
        <dbReference type="Google" id="ProtNLM"/>
    </source>
</evidence>
<proteinExistence type="predicted"/>
<evidence type="ECO:0000259" key="2">
    <source>
        <dbReference type="Pfam" id="PF13739"/>
    </source>
</evidence>
<dbReference type="OrthoDB" id="594879at2"/>
<feature type="domain" description="Deacetylase PdaC" evidence="2">
    <location>
        <begin position="37"/>
        <end position="138"/>
    </location>
</feature>
<dbReference type="Gene3D" id="3.90.640.20">
    <property type="entry name" value="Heat-shock cognate protein, ATPase"/>
    <property type="match status" value="1"/>
</dbReference>
<dbReference type="Pfam" id="PF11738">
    <property type="entry name" value="DUF3298"/>
    <property type="match status" value="1"/>
</dbReference>
<sequence length="247" mass="28446">MKIRFAYLLIVLLLWNCEKDDRLTFEPLDFKTEDCGNCPKVTIHIPKALDDKPISSIINNSVQEEVISLLIYDDEIEATNIEEAIQSFKNGYLELKKMYPDEPVGWEADIEGKVTYEDKNILTIQVNSYSFTGGAHGFSSTRFLNFDKAEGIEMETMEIFNDPLEFQSFAEGKFREQEKIPATGSINATGFMFEDDKFYLPENIGFTQEGLQLFYEQYEVASYADGPIILTLTYKELEPYLKFKKES</sequence>
<accession>A0A1M4UYN7</accession>
<dbReference type="InterPro" id="IPR025303">
    <property type="entry name" value="PdaC"/>
</dbReference>
<gene>
    <name evidence="3" type="ORF">SAMN03080594_101783</name>
</gene>
<dbReference type="Gene3D" id="3.30.565.40">
    <property type="entry name" value="Fervidobacterium nodosum Rt17-B1 like"/>
    <property type="match status" value="1"/>
</dbReference>
<organism evidence="3 4">
    <name type="scientific">Arenibacter palladensis</name>
    <dbReference type="NCBI Taxonomy" id="237373"/>
    <lineage>
        <taxon>Bacteria</taxon>
        <taxon>Pseudomonadati</taxon>
        <taxon>Bacteroidota</taxon>
        <taxon>Flavobacteriia</taxon>
        <taxon>Flavobacteriales</taxon>
        <taxon>Flavobacteriaceae</taxon>
        <taxon>Arenibacter</taxon>
    </lineage>
</organism>
<dbReference type="AlphaFoldDB" id="A0A1M4UYN7"/>
<dbReference type="Proteomes" id="UP000184406">
    <property type="component" value="Unassembled WGS sequence"/>
</dbReference>
<protein>
    <recommendedName>
        <fullName evidence="5">Deacetylase PdaC domain-containing protein</fullName>
    </recommendedName>
</protein>
<name>A0A1M4UYN7_9FLAO</name>
<feature type="domain" description="DUF3298" evidence="1">
    <location>
        <begin position="168"/>
        <end position="235"/>
    </location>
</feature>